<evidence type="ECO:0000256" key="1">
    <source>
        <dbReference type="SAM" id="Coils"/>
    </source>
</evidence>
<sequence>MEKQDALKEKDEYNEMAETLEMAEVKAETLQLELDQAKERIEELTVDLELLKAEFEKGNVSEEGGDGANSFKVKQLEQQNVRLRDTLFKLRDLSAYEKHQTQILQREIEEMTKQFNDLQKSNEELASQVNDLHEQLMQL</sequence>
<keyword evidence="1" id="KW-0175">Coiled coil</keyword>
<comment type="caution">
    <text evidence="2">The sequence shown here is derived from an EMBL/GenBank/DDBJ whole genome shotgun (WGS) entry which is preliminary data.</text>
</comment>
<dbReference type="Proteomes" id="UP001160148">
    <property type="component" value="Unassembled WGS sequence"/>
</dbReference>
<feature type="coiled-coil region" evidence="1">
    <location>
        <begin position="3"/>
        <end position="135"/>
    </location>
</feature>
<name>A0AAV0VT09_9HEMI</name>
<dbReference type="EMBL" id="CARXXK010000001">
    <property type="protein sequence ID" value="CAI6347294.1"/>
    <property type="molecule type" value="Genomic_DNA"/>
</dbReference>
<dbReference type="AlphaFoldDB" id="A0AAV0VT09"/>
<gene>
    <name evidence="2" type="ORF">MEUPH1_LOCUS4100</name>
</gene>
<evidence type="ECO:0000313" key="2">
    <source>
        <dbReference type="EMBL" id="CAI6347294.1"/>
    </source>
</evidence>
<reference evidence="2 3" key="1">
    <citation type="submission" date="2023-01" db="EMBL/GenBank/DDBJ databases">
        <authorList>
            <person name="Whitehead M."/>
        </authorList>
    </citation>
    <scope>NUCLEOTIDE SEQUENCE [LARGE SCALE GENOMIC DNA]</scope>
</reference>
<proteinExistence type="predicted"/>
<evidence type="ECO:0008006" key="4">
    <source>
        <dbReference type="Google" id="ProtNLM"/>
    </source>
</evidence>
<organism evidence="2 3">
    <name type="scientific">Macrosiphum euphorbiae</name>
    <name type="common">potato aphid</name>
    <dbReference type="NCBI Taxonomy" id="13131"/>
    <lineage>
        <taxon>Eukaryota</taxon>
        <taxon>Metazoa</taxon>
        <taxon>Ecdysozoa</taxon>
        <taxon>Arthropoda</taxon>
        <taxon>Hexapoda</taxon>
        <taxon>Insecta</taxon>
        <taxon>Pterygota</taxon>
        <taxon>Neoptera</taxon>
        <taxon>Paraneoptera</taxon>
        <taxon>Hemiptera</taxon>
        <taxon>Sternorrhyncha</taxon>
        <taxon>Aphidomorpha</taxon>
        <taxon>Aphidoidea</taxon>
        <taxon>Aphididae</taxon>
        <taxon>Macrosiphini</taxon>
        <taxon>Macrosiphum</taxon>
    </lineage>
</organism>
<keyword evidence="3" id="KW-1185">Reference proteome</keyword>
<accession>A0AAV0VT09</accession>
<evidence type="ECO:0000313" key="3">
    <source>
        <dbReference type="Proteomes" id="UP001160148"/>
    </source>
</evidence>
<protein>
    <recommendedName>
        <fullName evidence="4">Tropomyosin</fullName>
    </recommendedName>
</protein>